<dbReference type="InterPro" id="IPR052895">
    <property type="entry name" value="HetReg/Transcr_Mod"/>
</dbReference>
<evidence type="ECO:0000313" key="3">
    <source>
        <dbReference type="Proteomes" id="UP000235672"/>
    </source>
</evidence>
<reference evidence="2 3" key="1">
    <citation type="submission" date="2016-05" db="EMBL/GenBank/DDBJ databases">
        <title>A degradative enzymes factory behind the ericoid mycorrhizal symbiosis.</title>
        <authorList>
            <consortium name="DOE Joint Genome Institute"/>
            <person name="Martino E."/>
            <person name="Morin E."/>
            <person name="Grelet G."/>
            <person name="Kuo A."/>
            <person name="Kohler A."/>
            <person name="Daghino S."/>
            <person name="Barry K."/>
            <person name="Choi C."/>
            <person name="Cichocki N."/>
            <person name="Clum A."/>
            <person name="Copeland A."/>
            <person name="Hainaut M."/>
            <person name="Haridas S."/>
            <person name="Labutti K."/>
            <person name="Lindquist E."/>
            <person name="Lipzen A."/>
            <person name="Khouja H.-R."/>
            <person name="Murat C."/>
            <person name="Ohm R."/>
            <person name="Olson A."/>
            <person name="Spatafora J."/>
            <person name="Veneault-Fourrey C."/>
            <person name="Henrissat B."/>
            <person name="Grigoriev I."/>
            <person name="Martin F."/>
            <person name="Perotto S."/>
        </authorList>
    </citation>
    <scope>NUCLEOTIDE SEQUENCE [LARGE SCALE GENOMIC DNA]</scope>
    <source>
        <strain evidence="2 3">UAMH 7357</strain>
    </source>
</reference>
<keyword evidence="3" id="KW-1185">Reference proteome</keyword>
<feature type="domain" description="Heterokaryon incompatibility" evidence="1">
    <location>
        <begin position="4"/>
        <end position="88"/>
    </location>
</feature>
<gene>
    <name evidence="2" type="ORF">NA56DRAFT_586384</name>
</gene>
<protein>
    <recommendedName>
        <fullName evidence="1">Heterokaryon incompatibility domain-containing protein</fullName>
    </recommendedName>
</protein>
<dbReference type="Proteomes" id="UP000235672">
    <property type="component" value="Unassembled WGS sequence"/>
</dbReference>
<proteinExistence type="predicted"/>
<dbReference type="PANTHER" id="PTHR24148">
    <property type="entry name" value="ANKYRIN REPEAT DOMAIN-CONTAINING PROTEIN 39 HOMOLOG-RELATED"/>
    <property type="match status" value="1"/>
</dbReference>
<dbReference type="InterPro" id="IPR010730">
    <property type="entry name" value="HET"/>
</dbReference>
<name>A0A2J6PG64_9HELO</name>
<feature type="non-terminal residue" evidence="2">
    <location>
        <position position="1"/>
    </location>
</feature>
<evidence type="ECO:0000313" key="2">
    <source>
        <dbReference type="EMBL" id="PMD12969.1"/>
    </source>
</evidence>
<dbReference type="OrthoDB" id="2157530at2759"/>
<dbReference type="AlphaFoldDB" id="A0A2J6PG64"/>
<organism evidence="2 3">
    <name type="scientific">Hyaloscypha hepaticicola</name>
    <dbReference type="NCBI Taxonomy" id="2082293"/>
    <lineage>
        <taxon>Eukaryota</taxon>
        <taxon>Fungi</taxon>
        <taxon>Dikarya</taxon>
        <taxon>Ascomycota</taxon>
        <taxon>Pezizomycotina</taxon>
        <taxon>Leotiomycetes</taxon>
        <taxon>Helotiales</taxon>
        <taxon>Hyaloscyphaceae</taxon>
        <taxon>Hyaloscypha</taxon>
    </lineage>
</organism>
<dbReference type="PANTHER" id="PTHR24148:SF64">
    <property type="entry name" value="HETEROKARYON INCOMPATIBILITY DOMAIN-CONTAINING PROTEIN"/>
    <property type="match status" value="1"/>
</dbReference>
<dbReference type="EMBL" id="KZ613538">
    <property type="protein sequence ID" value="PMD12969.1"/>
    <property type="molecule type" value="Genomic_DNA"/>
</dbReference>
<dbReference type="Pfam" id="PF06985">
    <property type="entry name" value="HET"/>
    <property type="match status" value="1"/>
</dbReference>
<evidence type="ECO:0000259" key="1">
    <source>
        <dbReference type="Pfam" id="PF06985"/>
    </source>
</evidence>
<accession>A0A2J6PG64</accession>
<sequence>RPLYKAVSYTWGGQVPDRHIFMDGKRLNITKNYANLLYNFRNPRRTDAPKDYKLWIGSIYINQADNDEKASQVLMMADIYRRSRQVLI</sequence>